<dbReference type="GO" id="GO:0006999">
    <property type="term" value="P:nuclear pore organization"/>
    <property type="evidence" value="ECO:0007669"/>
    <property type="project" value="TreeGrafter"/>
</dbReference>
<sequence>METIHRLRSMVLGVVNNCGQDSEQELFDELMVHKTRLQQLFDVGARDPQQQRELESGKTVINGKSVAVNTEFARQVIFLSQQLDCSERYIAEILHTLQAQNPNLSPVQSLEMTVTEFHQRRVSLVQALRYLLQTSEHVTFYGEDHPLYKHIDKYVRQLVRPVSLGGLEQPLAWRVLKEIETLGKVIQRADAARKNARSDTLIPPLGQGTPSLGYEILNSRYNSLKYEQSHLGLCLYTMARCGHISPNEFKMMTEWLAAYPYHTMTYYILTSFLISLDPVDPQSTSAKFRNAVAEDTATVAFMTKKLDPLTEWKDPGLKATVLLKWALFLTEHRHRNPNVETKPGFRTEELEVQIWNAVQGDAFTYLSGAVMQLQRRQSVLKTPSLLSDRVLLSDQLEQRELPPEDFRPVVLEAFGLLIRSLITHASSELRKIKQRQEDLVHASARTERNRATTGRFASSTPSQSSEKQPRNDIAMLYSFIGLLYSSLPPEEALQFWGAGNQAKPRASYLEVAEATAGRLPAFLQWAVWSTQPNNPTMLTSLYDMLAGLANGQQCSELAYNFLARGGGEVIPGSTVPSSSSGSSAVSWNVVFGSLEGWATGTAARNQQQPQGLGTSGFGGQSISSPQQNMTMGPTDVMLAQSYLRLLSTVVTHSVAVRLAISNHANFRAIPTLVSLVPLSVPLELKGMIFETLSSFCQPGAGVPGVEICRAVWSLMERLEVINVRAPSGGSGTTFRPVKGVEVELEEIEATHGLYPATIPFLKLLSTLIHTPKRISLKDRISDIGPLNTAPDTLGQPYRLPGIVPFISFVIDNVFLKIASREYLRPSQRWETNDLCLAVMERVVASYDLESLLAAAEGGDLKPASVAPFLIHPGYDVMKRLLTNSNLQANLLSYIVEGLEGFEKGFAAEEPYFESTILRVLRTFLRVLEIQDIYLDVLIPVISEFDSAPLVGTIYPRSYFTKFDQALSFGAQFVPSLASYVAFQGFPEINYLSVKILSALSSSSAFNNLATLIERSENSDRILSGYVHILGVETYEDASSAEALAEQLTGAGAPDPEGYRLEQAAKLAVLDLFIQNTESQMSYPSVAHFLLFGSTNHEQGIQDPHALGARRACIHVILDLLNVGVPRLKTKGKERYHDTQSLPIFATLPLLAERCYRVIYKLCVHPRTSAFTMRYLRTREDFFARHLAAVPSMAPTDPRDPPILVLYEDGARITTTVPTLCSFLRLRSWIFDLVALDLHVLTSKGHHKPVSELLEILFDNESTSDEELWEDDLSRPFREVGQSLLRIIELVQSLAFDWRDSLVVEPMDMQLLTQLNLQSCVRRDPSGCEIVDRSALLSLLTSARKSLFAQNKIVTQVQSQQLDAETDYILESCAVENHRRQVVHAVATGFEAWRRMLDTTLIKCFDHLPHDHRENMLFDLLHVLPSITKTDIQESTAVLISEVILSSITKLREDRRHQIILQSAAGDPDSGTLPAERLYAILRSILECIVDNRRVALVRGNLYATLINYVHLISTSSQDTSLPLSHNGENLSLSLSLVRPTPRESSPFSESLSVSQNQVVSSNSTYSQLQLNSLTLMRAGLEHLVVTISRDAIDGTEVWRTVAFMLLDSMMQLSALEKSHPALNHLVRHGILSNFVQGLKESDHLLQGVLKPDPDDLNPLYVYESKMSFFIRLAQTRLGAERLLEARLIPTLAQCDYLDARPEADSSFVDQDNFLPSAVQRYHQLFMPSLQVVNAMLATLGSKHATVSHQALDFLSTHSATIVILLKNETGDLSLALLEEVHLLVVLCAKVLPLVPQSEMASSHSGFGAINTAILSLCTRFLSGGSWVEHIRPQTDEEHRNANALASGFGSETKFDVQVRQRERLLRKALVAFAGATSDFTATIPTIGDAVEALGTLCSDLAGTLKQISDISAELGAKEHMAVDNIQDIVGEVDIDFVQDLEIGQKRNLICRELERTGQRVEGDAKMIMVTIEMLLLLLWRHLAYYADNQNLQDSQLSSSTSTGISTRFLSNHDPQSFGVDVRKRLNPVLQRLQSLLLDESLGDNWRSNQAYVEIMSRRVKDSAGLHENEEASDEIP</sequence>
<evidence type="ECO:0000256" key="3">
    <source>
        <dbReference type="ARBA" id="ARBA00022448"/>
    </source>
</evidence>
<gene>
    <name evidence="6" type="ORF">D9758_006258</name>
</gene>
<dbReference type="Pfam" id="PF11894">
    <property type="entry name" value="Nup192"/>
    <property type="match status" value="1"/>
</dbReference>
<comment type="similarity">
    <text evidence="2">Belongs to the NUP186/NUP192/NUP205 family.</text>
</comment>
<dbReference type="Proteomes" id="UP000559256">
    <property type="component" value="Unassembled WGS sequence"/>
</dbReference>
<evidence type="ECO:0008006" key="8">
    <source>
        <dbReference type="Google" id="ProtNLM"/>
    </source>
</evidence>
<evidence type="ECO:0000256" key="1">
    <source>
        <dbReference type="ARBA" id="ARBA00004123"/>
    </source>
</evidence>
<evidence type="ECO:0000256" key="5">
    <source>
        <dbReference type="SAM" id="MobiDB-lite"/>
    </source>
</evidence>
<reference evidence="6 7" key="1">
    <citation type="journal article" date="2020" name="ISME J.">
        <title>Uncovering the hidden diversity of litter-decomposition mechanisms in mushroom-forming fungi.</title>
        <authorList>
            <person name="Floudas D."/>
            <person name="Bentzer J."/>
            <person name="Ahren D."/>
            <person name="Johansson T."/>
            <person name="Persson P."/>
            <person name="Tunlid A."/>
        </authorList>
    </citation>
    <scope>NUCLEOTIDE SEQUENCE [LARGE SCALE GENOMIC DNA]</scope>
    <source>
        <strain evidence="6 7">CBS 291.85</strain>
    </source>
</reference>
<accession>A0A8H5GAW7</accession>
<dbReference type="GO" id="GO:0017056">
    <property type="term" value="F:structural constituent of nuclear pore"/>
    <property type="evidence" value="ECO:0007669"/>
    <property type="project" value="TreeGrafter"/>
</dbReference>
<comment type="subcellular location">
    <subcellularLocation>
        <location evidence="1">Nucleus</location>
    </subcellularLocation>
</comment>
<evidence type="ECO:0000313" key="6">
    <source>
        <dbReference type="EMBL" id="KAF5361405.1"/>
    </source>
</evidence>
<evidence type="ECO:0000256" key="2">
    <source>
        <dbReference type="ARBA" id="ARBA00005892"/>
    </source>
</evidence>
<dbReference type="OrthoDB" id="2019644at2759"/>
<keyword evidence="7" id="KW-1185">Reference proteome</keyword>
<dbReference type="EMBL" id="JAACJM010000040">
    <property type="protein sequence ID" value="KAF5361405.1"/>
    <property type="molecule type" value="Genomic_DNA"/>
</dbReference>
<dbReference type="PANTHER" id="PTHR31344">
    <property type="entry name" value="NUCLEAR PORE COMPLEX PROTEIN NUP205"/>
    <property type="match status" value="1"/>
</dbReference>
<dbReference type="PANTHER" id="PTHR31344:SF0">
    <property type="entry name" value="NUCLEAR PORE COMPLEX PROTEIN NUP205"/>
    <property type="match status" value="1"/>
</dbReference>
<keyword evidence="4" id="KW-0539">Nucleus</keyword>
<keyword evidence="3" id="KW-0813">Transport</keyword>
<name>A0A8H5GAW7_9AGAR</name>
<feature type="compositionally biased region" description="Basic and acidic residues" evidence="5">
    <location>
        <begin position="440"/>
        <end position="450"/>
    </location>
</feature>
<feature type="compositionally biased region" description="Polar residues" evidence="5">
    <location>
        <begin position="603"/>
        <end position="612"/>
    </location>
</feature>
<feature type="compositionally biased region" description="Polar residues" evidence="5">
    <location>
        <begin position="451"/>
        <end position="466"/>
    </location>
</feature>
<feature type="region of interest" description="Disordered" evidence="5">
    <location>
        <begin position="440"/>
        <end position="468"/>
    </location>
</feature>
<evidence type="ECO:0000256" key="4">
    <source>
        <dbReference type="ARBA" id="ARBA00023242"/>
    </source>
</evidence>
<evidence type="ECO:0000313" key="7">
    <source>
        <dbReference type="Proteomes" id="UP000559256"/>
    </source>
</evidence>
<proteinExistence type="inferred from homology"/>
<comment type="caution">
    <text evidence="6">The sequence shown here is derived from an EMBL/GenBank/DDBJ whole genome shotgun (WGS) entry which is preliminary data.</text>
</comment>
<dbReference type="GO" id="GO:0044611">
    <property type="term" value="C:nuclear pore inner ring"/>
    <property type="evidence" value="ECO:0007669"/>
    <property type="project" value="TreeGrafter"/>
</dbReference>
<dbReference type="InterPro" id="IPR021827">
    <property type="entry name" value="Nup186/Nup192/Nup205"/>
</dbReference>
<feature type="region of interest" description="Disordered" evidence="5">
    <location>
        <begin position="603"/>
        <end position="623"/>
    </location>
</feature>
<organism evidence="6 7">
    <name type="scientific">Tetrapyrgos nigripes</name>
    <dbReference type="NCBI Taxonomy" id="182062"/>
    <lineage>
        <taxon>Eukaryota</taxon>
        <taxon>Fungi</taxon>
        <taxon>Dikarya</taxon>
        <taxon>Basidiomycota</taxon>
        <taxon>Agaricomycotina</taxon>
        <taxon>Agaricomycetes</taxon>
        <taxon>Agaricomycetidae</taxon>
        <taxon>Agaricales</taxon>
        <taxon>Marasmiineae</taxon>
        <taxon>Marasmiaceae</taxon>
        <taxon>Tetrapyrgos</taxon>
    </lineage>
</organism>
<protein>
    <recommendedName>
        <fullName evidence="8">Nucleoporin Nup186/Nup192/Nup205</fullName>
    </recommendedName>
</protein>